<comment type="caution">
    <text evidence="2">The sequence shown here is derived from an EMBL/GenBank/DDBJ whole genome shotgun (WGS) entry which is preliminary data.</text>
</comment>
<evidence type="ECO:0000259" key="1">
    <source>
        <dbReference type="Pfam" id="PF14534"/>
    </source>
</evidence>
<dbReference type="InterPro" id="IPR027843">
    <property type="entry name" value="DUF4440"/>
</dbReference>
<keyword evidence="3" id="KW-1185">Reference proteome</keyword>
<evidence type="ECO:0000313" key="3">
    <source>
        <dbReference type="Proteomes" id="UP000391834"/>
    </source>
</evidence>
<dbReference type="Pfam" id="PF14534">
    <property type="entry name" value="DUF4440"/>
    <property type="match status" value="1"/>
</dbReference>
<name>A0A5M4B4F5_9BACT</name>
<sequence length="165" mass="19037">MKKEKPCIKSRKLTQNIESMKALNLFLISFIFATTVAVAQSSDEIKIKQLEKHWTELLDKGDTTSLLKIWSENYVVNNPNGKIVTPKEIVALMKSGHKFPAVERIIEKITFNQDIAIVMGKELQQPQNMTTNHDDWIPRRFTNVWIKTKEGWKLAARQSTRVISQ</sequence>
<protein>
    <recommendedName>
        <fullName evidence="1">DUF4440 domain-containing protein</fullName>
    </recommendedName>
</protein>
<reference evidence="2 3" key="1">
    <citation type="submission" date="2019-10" db="EMBL/GenBank/DDBJ databases">
        <title>Prolixibacter strains distinguished by the presence of nitrate reductase genes were adept at nitrate-dependent anaerobic corrosion of metallic iron and carbon steel.</title>
        <authorList>
            <person name="Iino T."/>
            <person name="Shono N."/>
            <person name="Ito K."/>
            <person name="Nakamura R."/>
            <person name="Sueoka K."/>
            <person name="Harayama S."/>
            <person name="Ohkuma M."/>
        </authorList>
    </citation>
    <scope>NUCLEOTIDE SEQUENCE [LARGE SCALE GENOMIC DNA]</scope>
    <source>
        <strain evidence="2 3">JCM 13498</strain>
    </source>
</reference>
<dbReference type="EMBL" id="BLAX01000001">
    <property type="protein sequence ID" value="GET34738.1"/>
    <property type="molecule type" value="Genomic_DNA"/>
</dbReference>
<gene>
    <name evidence="2" type="ORF">PbJCM13498_36010</name>
</gene>
<accession>A0A5M4B4F5</accession>
<dbReference type="AlphaFoldDB" id="A0A5M4B4F5"/>
<feature type="domain" description="DUF4440" evidence="1">
    <location>
        <begin position="47"/>
        <end position="154"/>
    </location>
</feature>
<proteinExistence type="predicted"/>
<organism evidence="2 3">
    <name type="scientific">Prolixibacter bellariivorans</name>
    <dbReference type="NCBI Taxonomy" id="314319"/>
    <lineage>
        <taxon>Bacteria</taxon>
        <taxon>Pseudomonadati</taxon>
        <taxon>Bacteroidota</taxon>
        <taxon>Bacteroidia</taxon>
        <taxon>Marinilabiliales</taxon>
        <taxon>Prolixibacteraceae</taxon>
        <taxon>Prolixibacter</taxon>
    </lineage>
</organism>
<dbReference type="Proteomes" id="UP000391834">
    <property type="component" value="Unassembled WGS sequence"/>
</dbReference>
<dbReference type="Gene3D" id="3.10.450.50">
    <property type="match status" value="1"/>
</dbReference>
<dbReference type="InterPro" id="IPR032710">
    <property type="entry name" value="NTF2-like_dom_sf"/>
</dbReference>
<evidence type="ECO:0000313" key="2">
    <source>
        <dbReference type="EMBL" id="GET34738.1"/>
    </source>
</evidence>
<dbReference type="SUPFAM" id="SSF54427">
    <property type="entry name" value="NTF2-like"/>
    <property type="match status" value="1"/>
</dbReference>